<keyword evidence="3" id="KW-1185">Reference proteome</keyword>
<evidence type="ECO:0000313" key="2">
    <source>
        <dbReference type="EMBL" id="SIT00533.1"/>
    </source>
</evidence>
<reference evidence="3" key="1">
    <citation type="submission" date="2017-01" db="EMBL/GenBank/DDBJ databases">
        <authorList>
            <person name="Varghese N."/>
            <person name="Submissions S."/>
        </authorList>
    </citation>
    <scope>NUCLEOTIDE SEQUENCE [LARGE SCALE GENOMIC DNA]</scope>
    <source>
        <strain evidence="3">DSM 22306</strain>
    </source>
</reference>
<feature type="chain" id="PRO_5009943678" description="Lipid A deacylase LpxR family protein" evidence="1">
    <location>
        <begin position="22"/>
        <end position="342"/>
    </location>
</feature>
<feature type="signal peptide" evidence="1">
    <location>
        <begin position="1"/>
        <end position="21"/>
    </location>
</feature>
<accession>A0A1N7NQ52</accession>
<dbReference type="Pfam" id="PF09982">
    <property type="entry name" value="LpxR"/>
    <property type="match status" value="1"/>
</dbReference>
<evidence type="ECO:0000313" key="3">
    <source>
        <dbReference type="Proteomes" id="UP000185999"/>
    </source>
</evidence>
<evidence type="ECO:0000256" key="1">
    <source>
        <dbReference type="SAM" id="SignalP"/>
    </source>
</evidence>
<dbReference type="STRING" id="619304.SAMN05421760_110141"/>
<gene>
    <name evidence="2" type="ORF">SAMN05421760_110141</name>
</gene>
<protein>
    <recommendedName>
        <fullName evidence="4">Lipid A deacylase LpxR family protein</fullName>
    </recommendedName>
</protein>
<dbReference type="OrthoDB" id="9776275at2"/>
<organism evidence="2 3">
    <name type="scientific">Neptunomonas antarctica</name>
    <dbReference type="NCBI Taxonomy" id="619304"/>
    <lineage>
        <taxon>Bacteria</taxon>
        <taxon>Pseudomonadati</taxon>
        <taxon>Pseudomonadota</taxon>
        <taxon>Gammaproteobacteria</taxon>
        <taxon>Oceanospirillales</taxon>
        <taxon>Oceanospirillaceae</taxon>
        <taxon>Neptunomonas</taxon>
    </lineage>
</organism>
<dbReference type="AlphaFoldDB" id="A0A1N7NQ52"/>
<dbReference type="Gene3D" id="2.40.128.140">
    <property type="entry name" value="Outer membrane protein"/>
    <property type="match status" value="1"/>
</dbReference>
<sequence>MTLKHVTLLASLHLFCVPAIAAPWTQNLYFENDLFADTDQSYTNGIRLAWVSPDIDTYLYDPALPAWLREVNYWFTPLYPHPENNKDDIHRNLVFTIGQQMYTPEDKARVTLDPNDRPYAGWLYAGFGYHAKTNNKLNSVELNIGVVGPASLAEDAQNLIHRARGIDLFQGWDNQLKNELGLQLVWEYKHRIAKQPLFGRFGYDVITHYGGSFGNVGIYANTGAEIRFGFHLPDDFGTSALRPGGDNSAPGNADPRLRQGWGVHTFISIDGRLVARNIFLDGNTFQSSHSVDKKYLVADAAFGIAGVYNKWKVSYAQVYRTKEFEAQKDAQSYGSFTVAYSY</sequence>
<name>A0A1N7NQ52_9GAMM</name>
<keyword evidence="1" id="KW-0732">Signal</keyword>
<dbReference type="InterPro" id="IPR018707">
    <property type="entry name" value="LpxR"/>
</dbReference>
<dbReference type="Proteomes" id="UP000185999">
    <property type="component" value="Unassembled WGS sequence"/>
</dbReference>
<evidence type="ECO:0008006" key="4">
    <source>
        <dbReference type="Google" id="ProtNLM"/>
    </source>
</evidence>
<dbReference type="EMBL" id="FTOE01000010">
    <property type="protein sequence ID" value="SIT00533.1"/>
    <property type="molecule type" value="Genomic_DNA"/>
</dbReference>
<dbReference type="RefSeq" id="WP_054339962.1">
    <property type="nucleotide sequence ID" value="NZ_FTOE01000010.1"/>
</dbReference>
<dbReference type="InterPro" id="IPR037107">
    <property type="entry name" value="Put_OMP_sf"/>
</dbReference>
<proteinExistence type="predicted"/>